<dbReference type="RefSeq" id="XP_037208758.1">
    <property type="nucleotide sequence ID" value="XM_037350445.1"/>
</dbReference>
<dbReference type="InterPro" id="IPR001810">
    <property type="entry name" value="F-box_dom"/>
</dbReference>
<dbReference type="PROSITE" id="PS50181">
    <property type="entry name" value="FBOX"/>
    <property type="match status" value="1"/>
</dbReference>
<keyword evidence="3" id="KW-1185">Reference proteome</keyword>
<gene>
    <name evidence="2" type="ORF">FTJAE_4078</name>
</gene>
<sequence>MPHFKLEPQYSSSWSQRICDRFRPRKGTYEVSHLKSYDRETASHLDTPVPGDIELQVPIEPLKLGCQQNQGCRLLQLPPELLIHIMCFVSHSSRYMMSQTCQVLRKLDNDLTFGSFYRENLQLEDEHYRMIEVMCDEVRLVKRILLRRSLDFGNLSVALDAIETTQNFFSRKIPKEAISAWGCWANSTFASMSKSQQSCKRIVGKELRNYQTSRAVTRGCARPTQKAYKQLSVLNLFQWSRSTNDSFQEWQFLMLSENTGPDSFGWLSNLTFDTDEHPIFNDNTKGVLWCDDPSCGTGCGTRWLLMVEILKRTPLRNHGRYRQVPWRDRKSALKLPFTLEYKVFQEAAQWPTPEDMLYMDLARPISD</sequence>
<protein>
    <recommendedName>
        <fullName evidence="1">F-box domain-containing protein</fullName>
    </recommendedName>
</protein>
<evidence type="ECO:0000313" key="3">
    <source>
        <dbReference type="Proteomes" id="UP000530670"/>
    </source>
</evidence>
<dbReference type="GeneID" id="59302715"/>
<dbReference type="AlphaFoldDB" id="A0A8H5RV48"/>
<dbReference type="Pfam" id="PF00646">
    <property type="entry name" value="F-box"/>
    <property type="match status" value="1"/>
</dbReference>
<comment type="caution">
    <text evidence="2">The sequence shown here is derived from an EMBL/GenBank/DDBJ whole genome shotgun (WGS) entry which is preliminary data.</text>
</comment>
<dbReference type="SUPFAM" id="SSF81383">
    <property type="entry name" value="F-box domain"/>
    <property type="match status" value="1"/>
</dbReference>
<dbReference type="CDD" id="cd09917">
    <property type="entry name" value="F-box_SF"/>
    <property type="match status" value="1"/>
</dbReference>
<evidence type="ECO:0000259" key="1">
    <source>
        <dbReference type="PROSITE" id="PS50181"/>
    </source>
</evidence>
<dbReference type="Proteomes" id="UP000530670">
    <property type="component" value="Unassembled WGS sequence"/>
</dbReference>
<organism evidence="2 3">
    <name type="scientific">Fusarium tjaetaba</name>
    <dbReference type="NCBI Taxonomy" id="1567544"/>
    <lineage>
        <taxon>Eukaryota</taxon>
        <taxon>Fungi</taxon>
        <taxon>Dikarya</taxon>
        <taxon>Ascomycota</taxon>
        <taxon>Pezizomycotina</taxon>
        <taxon>Sordariomycetes</taxon>
        <taxon>Hypocreomycetidae</taxon>
        <taxon>Hypocreales</taxon>
        <taxon>Nectriaceae</taxon>
        <taxon>Fusarium</taxon>
        <taxon>Fusarium fujikuroi species complex</taxon>
    </lineage>
</organism>
<reference evidence="2 3" key="1">
    <citation type="submission" date="2020-05" db="EMBL/GenBank/DDBJ databases">
        <title>Identification and distribution of gene clusters putatively required for synthesis of sphingolipid metabolism inhibitors in phylogenetically diverse species of the filamentous fungus Fusarium.</title>
        <authorList>
            <person name="Kim H.-S."/>
            <person name="Busman M."/>
            <person name="Brown D.W."/>
            <person name="Divon H."/>
            <person name="Uhlig S."/>
            <person name="Proctor R.H."/>
        </authorList>
    </citation>
    <scope>NUCLEOTIDE SEQUENCE [LARGE SCALE GENOMIC DNA]</scope>
    <source>
        <strain evidence="2 3">NRRL 66243</strain>
    </source>
</reference>
<dbReference type="EMBL" id="JAAQRI010000077">
    <property type="protein sequence ID" value="KAF5641426.1"/>
    <property type="molecule type" value="Genomic_DNA"/>
</dbReference>
<evidence type="ECO:0000313" key="2">
    <source>
        <dbReference type="EMBL" id="KAF5641426.1"/>
    </source>
</evidence>
<dbReference type="InterPro" id="IPR036047">
    <property type="entry name" value="F-box-like_dom_sf"/>
</dbReference>
<dbReference type="OrthoDB" id="3219396at2759"/>
<feature type="domain" description="F-box" evidence="1">
    <location>
        <begin position="71"/>
        <end position="120"/>
    </location>
</feature>
<proteinExistence type="predicted"/>
<name>A0A8H5RV48_9HYPO</name>
<accession>A0A8H5RV48</accession>